<evidence type="ECO:0000259" key="2">
    <source>
        <dbReference type="PROSITE" id="PS50830"/>
    </source>
</evidence>
<protein>
    <submittedName>
        <fullName evidence="3">Thermonuclease family protein</fullName>
    </submittedName>
</protein>
<dbReference type="PANTHER" id="PTHR12302:SF26">
    <property type="entry name" value="BLR1266 PROTEIN"/>
    <property type="match status" value="1"/>
</dbReference>
<accession>A0A5P6P6J4</accession>
<keyword evidence="1" id="KW-0732">Signal</keyword>
<organism evidence="3 4">
    <name type="scientific">Bradyrhizobium betae</name>
    <dbReference type="NCBI Taxonomy" id="244734"/>
    <lineage>
        <taxon>Bacteria</taxon>
        <taxon>Pseudomonadati</taxon>
        <taxon>Pseudomonadota</taxon>
        <taxon>Alphaproteobacteria</taxon>
        <taxon>Hyphomicrobiales</taxon>
        <taxon>Nitrobacteraceae</taxon>
        <taxon>Bradyrhizobium</taxon>
    </lineage>
</organism>
<proteinExistence type="predicted"/>
<dbReference type="SUPFAM" id="SSF50199">
    <property type="entry name" value="Staphylococcal nuclease"/>
    <property type="match status" value="1"/>
</dbReference>
<dbReference type="PANTHER" id="PTHR12302">
    <property type="entry name" value="EBNA2 BINDING PROTEIN P100"/>
    <property type="match status" value="1"/>
</dbReference>
<dbReference type="AlphaFoldDB" id="A0A5P6P6J4"/>
<dbReference type="Gene3D" id="2.40.50.90">
    <property type="match status" value="1"/>
</dbReference>
<dbReference type="EMBL" id="CP044543">
    <property type="protein sequence ID" value="QFI73911.1"/>
    <property type="molecule type" value="Genomic_DNA"/>
</dbReference>
<dbReference type="Proteomes" id="UP000325641">
    <property type="component" value="Chromosome"/>
</dbReference>
<reference evidence="4" key="1">
    <citation type="submission" date="2019-10" db="EMBL/GenBank/DDBJ databases">
        <title>Complete Genome Sequence of Bradyrhizobium betae type strain PL7HG1T.</title>
        <authorList>
            <person name="Bromfield E.S.P."/>
            <person name="Cloutier S."/>
        </authorList>
    </citation>
    <scope>NUCLEOTIDE SEQUENCE [LARGE SCALE GENOMIC DNA]</scope>
    <source>
        <strain evidence="4">PL7HG1</strain>
    </source>
</reference>
<dbReference type="InterPro" id="IPR035437">
    <property type="entry name" value="SNase_OB-fold_sf"/>
</dbReference>
<dbReference type="PROSITE" id="PS50830">
    <property type="entry name" value="TNASE_3"/>
    <property type="match status" value="1"/>
</dbReference>
<dbReference type="InterPro" id="IPR016071">
    <property type="entry name" value="Staphylococal_nuclease_OB-fold"/>
</dbReference>
<evidence type="ECO:0000256" key="1">
    <source>
        <dbReference type="SAM" id="SignalP"/>
    </source>
</evidence>
<feature type="chain" id="PRO_5025044123" evidence="1">
    <location>
        <begin position="26"/>
        <end position="246"/>
    </location>
</feature>
<gene>
    <name evidence="3" type="ORF">F8237_16715</name>
</gene>
<dbReference type="OrthoDB" id="9805504at2"/>
<dbReference type="KEGG" id="bbet:F8237_16715"/>
<evidence type="ECO:0000313" key="3">
    <source>
        <dbReference type="EMBL" id="QFI73911.1"/>
    </source>
</evidence>
<evidence type="ECO:0000313" key="4">
    <source>
        <dbReference type="Proteomes" id="UP000325641"/>
    </source>
</evidence>
<dbReference type="Pfam" id="PF00565">
    <property type="entry name" value="SNase"/>
    <property type="match status" value="1"/>
</dbReference>
<name>A0A5P6P6J4_9BRAD</name>
<feature type="domain" description="TNase-like" evidence="2">
    <location>
        <begin position="33"/>
        <end position="149"/>
    </location>
</feature>
<sequence>MLRKFLIALSLLGLCQLTLPSLAEAADVTGTAKVRDGDSVVIGNTRIRLGGIDAPSSDQLCLNTKGERWTCGVAARDELAKYAEGKTWLCHTRAIDRRGRTVARCEVGGEDIQKWLVRSGWALSYTRVSHDYDADEAAAREAKAGMWQGAFIAPWDWRVRNKKTTILGATKPPDGTHSILLASASGPVAPSPDCTIKGNVNSAGECIFHPPTSRWYSQIKMRISKGTRWFCSVEEAEAAGCRETKR</sequence>
<dbReference type="SMART" id="SM00318">
    <property type="entry name" value="SNc"/>
    <property type="match status" value="1"/>
</dbReference>
<feature type="signal peptide" evidence="1">
    <location>
        <begin position="1"/>
        <end position="25"/>
    </location>
</feature>
<dbReference type="RefSeq" id="WP_151646316.1">
    <property type="nucleotide sequence ID" value="NZ_CP044543.1"/>
</dbReference>